<proteinExistence type="predicted"/>
<gene>
    <name evidence="1" type="ORF">RUM43_006455</name>
</gene>
<dbReference type="Proteomes" id="UP001372834">
    <property type="component" value="Unassembled WGS sequence"/>
</dbReference>
<comment type="caution">
    <text evidence="1">The sequence shown here is derived from an EMBL/GenBank/DDBJ whole genome shotgun (WGS) entry which is preliminary data.</text>
</comment>
<reference evidence="1 2" key="1">
    <citation type="submission" date="2023-10" db="EMBL/GenBank/DDBJ databases">
        <title>Genomes of two closely related lineages of the louse Polyplax serrata with different host specificities.</title>
        <authorList>
            <person name="Martinu J."/>
            <person name="Tarabai H."/>
            <person name="Stefka J."/>
            <person name="Hypsa V."/>
        </authorList>
    </citation>
    <scope>NUCLEOTIDE SEQUENCE [LARGE SCALE GENOMIC DNA]</scope>
    <source>
        <strain evidence="1">HR10_N</strain>
    </source>
</reference>
<evidence type="ECO:0000313" key="2">
    <source>
        <dbReference type="Proteomes" id="UP001372834"/>
    </source>
</evidence>
<dbReference type="EMBL" id="JAWJWE010000037">
    <property type="protein sequence ID" value="KAK6626149.1"/>
    <property type="molecule type" value="Genomic_DNA"/>
</dbReference>
<protein>
    <submittedName>
        <fullName evidence="1">Uncharacterized protein</fullName>
    </submittedName>
</protein>
<organism evidence="1 2">
    <name type="scientific">Polyplax serrata</name>
    <name type="common">Common mouse louse</name>
    <dbReference type="NCBI Taxonomy" id="468196"/>
    <lineage>
        <taxon>Eukaryota</taxon>
        <taxon>Metazoa</taxon>
        <taxon>Ecdysozoa</taxon>
        <taxon>Arthropoda</taxon>
        <taxon>Hexapoda</taxon>
        <taxon>Insecta</taxon>
        <taxon>Pterygota</taxon>
        <taxon>Neoptera</taxon>
        <taxon>Paraneoptera</taxon>
        <taxon>Psocodea</taxon>
        <taxon>Troctomorpha</taxon>
        <taxon>Phthiraptera</taxon>
        <taxon>Anoplura</taxon>
        <taxon>Polyplacidae</taxon>
        <taxon>Polyplax</taxon>
    </lineage>
</organism>
<sequence length="114" mass="12019">MATARGDARAIRSAASYQAEYDHRQLSWYSTNCLAAIICGTCYHLDLAFIIGRCRGPHVVICRPFEAQAVPTDGRGGSFGAGSNGVAFNPAMATHNGELAVLGYMAQALILVAA</sequence>
<accession>A0AAN8NY94</accession>
<evidence type="ECO:0000313" key="1">
    <source>
        <dbReference type="EMBL" id="KAK6626149.1"/>
    </source>
</evidence>
<dbReference type="AlphaFoldDB" id="A0AAN8NY94"/>
<name>A0AAN8NY94_POLSC</name>